<dbReference type="Proteomes" id="UP000198414">
    <property type="component" value="Unassembled WGS sequence"/>
</dbReference>
<dbReference type="Pfam" id="PF26079">
    <property type="entry name" value="Baseplate_J_C"/>
    <property type="match status" value="1"/>
</dbReference>
<feature type="domain" description="Baseplate J-like C-terminal" evidence="2">
    <location>
        <begin position="319"/>
        <end position="389"/>
    </location>
</feature>
<gene>
    <name evidence="3" type="ORF">IWT25_00776</name>
</gene>
<evidence type="ECO:0000313" key="4">
    <source>
        <dbReference type="Proteomes" id="UP000198414"/>
    </source>
</evidence>
<dbReference type="InterPro" id="IPR006949">
    <property type="entry name" value="Barrel_Baseplate_J-like"/>
</dbReference>
<evidence type="ECO:0000259" key="2">
    <source>
        <dbReference type="Pfam" id="PF26079"/>
    </source>
</evidence>
<feature type="domain" description="Baseplate protein J-like barrel" evidence="1">
    <location>
        <begin position="160"/>
        <end position="202"/>
    </location>
</feature>
<evidence type="ECO:0000259" key="1">
    <source>
        <dbReference type="Pfam" id="PF04865"/>
    </source>
</evidence>
<dbReference type="EMBL" id="BCMI01000005">
    <property type="protein sequence ID" value="GAX05470.1"/>
    <property type="molecule type" value="Genomic_DNA"/>
</dbReference>
<dbReference type="PANTHER" id="PTHR37829">
    <property type="entry name" value="PHAGE-LIKE ELEMENT PBSX PROTEIN XKDT"/>
    <property type="match status" value="1"/>
</dbReference>
<name>A0A1Z5IUN1_9LACO</name>
<evidence type="ECO:0000313" key="3">
    <source>
        <dbReference type="EMBL" id="GAX05470.1"/>
    </source>
</evidence>
<dbReference type="AlphaFoldDB" id="A0A1Z5IUN1"/>
<dbReference type="Pfam" id="PF04865">
    <property type="entry name" value="Baseplate_J"/>
    <property type="match status" value="1"/>
</dbReference>
<dbReference type="InterPro" id="IPR058530">
    <property type="entry name" value="Baseplate_J-like_C"/>
</dbReference>
<protein>
    <submittedName>
        <fullName evidence="3">Uncharacterized protein</fullName>
    </submittedName>
</protein>
<comment type="caution">
    <text evidence="3">The sequence shown here is derived from an EMBL/GenBank/DDBJ whole genome shotgun (WGS) entry which is preliminary data.</text>
</comment>
<dbReference type="InterPro" id="IPR052399">
    <property type="entry name" value="Phage_Baseplate_Assmbl_Protein"/>
</dbReference>
<proteinExistence type="predicted"/>
<sequence length="411" mass="44259">MMALMTEDGQFDRPEIGDIREDINDLAKQDISPDAPTDDAHLLGQFLGIISDRDDLTFKALEAVYYSLFVLSSHGDTLDRIGIEEGVLRKPAAPASVELQVDGYTGGFIAANSLFSTDDGVLFETTDDVTFGEITMVDDPDNPGTQVQLQNENGVGLCRVTVNAMAVESGIDGNVKAGAITYNADANEDIYAVTNPGAATGGQEAEVDKSYADRIISDRHAGGSSSENGITTAIGNLPDVKQAKLVSNRTMQPDKYGNPAKSDHLYVIGGDDQEIADEYFHVLGVTEYTVGSIAKTVYNLSGDARTIKFDHAKTVPVFIQIGLTTTDDFDSDNGLADIRKNIEQFFSELQMGETVLFSQIFGQIWNVHGITDIKLAMGTDKAKLTLDDVKVNEFELAVTDDSSIEVTVNAG</sequence>
<reference evidence="3 4" key="1">
    <citation type="submission" date="2015-11" db="EMBL/GenBank/DDBJ databases">
        <title>Draft genome sequences of new species of the genus Lactobacillus isolated from orchardgrass silage.</title>
        <authorList>
            <person name="Tohno M."/>
            <person name="Tanizawa Y."/>
            <person name="Arita M."/>
        </authorList>
    </citation>
    <scope>NUCLEOTIDE SEQUENCE [LARGE SCALE GENOMIC DNA]</scope>
    <source>
        <strain evidence="3 4">IWT25</strain>
    </source>
</reference>
<dbReference type="PANTHER" id="PTHR37829:SF3">
    <property type="entry name" value="PROTEIN JAYE-RELATED"/>
    <property type="match status" value="1"/>
</dbReference>
<accession>A0A1Z5IUN1</accession>
<organism evidence="3 4">
    <name type="scientific">Secundilactobacillus pentosiphilus</name>
    <dbReference type="NCBI Taxonomy" id="1714682"/>
    <lineage>
        <taxon>Bacteria</taxon>
        <taxon>Bacillati</taxon>
        <taxon>Bacillota</taxon>
        <taxon>Bacilli</taxon>
        <taxon>Lactobacillales</taxon>
        <taxon>Lactobacillaceae</taxon>
        <taxon>Secundilactobacillus</taxon>
    </lineage>
</organism>